<dbReference type="PANTHER" id="PTHR44051">
    <property type="entry name" value="GLUTATHIONE S-TRANSFERASE-RELATED"/>
    <property type="match status" value="1"/>
</dbReference>
<name>A0A132BQZ9_9RHOB</name>
<dbReference type="CDD" id="cd00570">
    <property type="entry name" value="GST_N_family"/>
    <property type="match status" value="1"/>
</dbReference>
<dbReference type="InterPro" id="IPR010987">
    <property type="entry name" value="Glutathione-S-Trfase_C-like"/>
</dbReference>
<evidence type="ECO:0000313" key="4">
    <source>
        <dbReference type="Proteomes" id="UP000068382"/>
    </source>
</evidence>
<dbReference type="PANTHER" id="PTHR44051:SF8">
    <property type="entry name" value="GLUTATHIONE S-TRANSFERASE GSTA"/>
    <property type="match status" value="1"/>
</dbReference>
<dbReference type="GO" id="GO:0016740">
    <property type="term" value="F:transferase activity"/>
    <property type="evidence" value="ECO:0007669"/>
    <property type="project" value="UniProtKB-KW"/>
</dbReference>
<dbReference type="InterPro" id="IPR036282">
    <property type="entry name" value="Glutathione-S-Trfase_C_sf"/>
</dbReference>
<dbReference type="InterPro" id="IPR036249">
    <property type="entry name" value="Thioredoxin-like_sf"/>
</dbReference>
<dbReference type="PROSITE" id="PS50404">
    <property type="entry name" value="GST_NTER"/>
    <property type="match status" value="1"/>
</dbReference>
<evidence type="ECO:0000259" key="2">
    <source>
        <dbReference type="PROSITE" id="PS50405"/>
    </source>
</evidence>
<keyword evidence="4" id="KW-1185">Reference proteome</keyword>
<sequence length="310" mass="33297">MPKDLTDFSTPLFQRFPGGRIGDASALHLFHAPNSICSQKVRAVLAFHRLPYWSHSLDIFKGETYAPEYVRLRFEACRLAGHPLSARHLGSTAVESTGCDACVVPTVIDALSGEVLVDSLRICLAIDAQAGGQLMPAAHADAIRAELAIVDDLPNYQNLAVRVVPGNAPRNSFAASKVARCDALLAEHGADPALRAAYEAKRAKEQSAADHLFDATALEAARAAVDAALAALDLRLAARRGPWLFGDQPSMADLFWGAELIRAEDVGHAGIWQNGRLPHVAAWVRQLVELPALRSAILEFPGARLAPPQS</sequence>
<dbReference type="Pfam" id="PF13410">
    <property type="entry name" value="GST_C_2"/>
    <property type="match status" value="1"/>
</dbReference>
<dbReference type="Proteomes" id="UP000068382">
    <property type="component" value="Unassembled WGS sequence"/>
</dbReference>
<dbReference type="EMBL" id="LPUY01000135">
    <property type="protein sequence ID" value="KUP90764.1"/>
    <property type="molecule type" value="Genomic_DNA"/>
</dbReference>
<dbReference type="InterPro" id="IPR004045">
    <property type="entry name" value="Glutathione_S-Trfase_N"/>
</dbReference>
<keyword evidence="3" id="KW-0808">Transferase</keyword>
<reference evidence="3 4" key="1">
    <citation type="submission" date="2015-12" db="EMBL/GenBank/DDBJ databases">
        <title>Genome sequence of the marine Rhodobacteraceae strain O3.65, Candidatus Tritonibacter horizontis.</title>
        <authorList>
            <person name="Poehlein A."/>
            <person name="Giebel H.A."/>
            <person name="Voget S."/>
            <person name="Brinkhoff T."/>
        </authorList>
    </citation>
    <scope>NUCLEOTIDE SEQUENCE [LARGE SCALE GENOMIC DNA]</scope>
    <source>
        <strain evidence="3 4">O3.65</strain>
    </source>
</reference>
<protein>
    <submittedName>
        <fullName evidence="3">2,5-dichlorohydroquinone reductive dechlorinase</fullName>
        <ecNumber evidence="3">2.5.1.-</ecNumber>
    </submittedName>
</protein>
<feature type="domain" description="GST N-terminal" evidence="1">
    <location>
        <begin position="25"/>
        <end position="134"/>
    </location>
</feature>
<dbReference type="Gene3D" id="3.40.30.10">
    <property type="entry name" value="Glutaredoxin"/>
    <property type="match status" value="1"/>
</dbReference>
<comment type="caution">
    <text evidence="3">The sequence shown here is derived from an EMBL/GenBank/DDBJ whole genome shotgun (WGS) entry which is preliminary data.</text>
</comment>
<dbReference type="RefSeq" id="WP_068248640.1">
    <property type="nucleotide sequence ID" value="NZ_LPUY01000135.1"/>
</dbReference>
<dbReference type="AlphaFoldDB" id="A0A132BQZ9"/>
<dbReference type="Gene3D" id="1.20.1050.10">
    <property type="match status" value="1"/>
</dbReference>
<evidence type="ECO:0000313" key="3">
    <source>
        <dbReference type="EMBL" id="KUP90764.1"/>
    </source>
</evidence>
<organism evidence="3 4">
    <name type="scientific">Tritonibacter horizontis</name>
    <dbReference type="NCBI Taxonomy" id="1768241"/>
    <lineage>
        <taxon>Bacteria</taxon>
        <taxon>Pseudomonadati</taxon>
        <taxon>Pseudomonadota</taxon>
        <taxon>Alphaproteobacteria</taxon>
        <taxon>Rhodobacterales</taxon>
        <taxon>Paracoccaceae</taxon>
        <taxon>Tritonibacter</taxon>
    </lineage>
</organism>
<evidence type="ECO:0000259" key="1">
    <source>
        <dbReference type="PROSITE" id="PS50404"/>
    </source>
</evidence>
<proteinExistence type="predicted"/>
<dbReference type="SUPFAM" id="SSF52833">
    <property type="entry name" value="Thioredoxin-like"/>
    <property type="match status" value="1"/>
</dbReference>
<accession>A0A132BQZ9</accession>
<dbReference type="CDD" id="cd00299">
    <property type="entry name" value="GST_C_family"/>
    <property type="match status" value="1"/>
</dbReference>
<feature type="domain" description="GST C-terminal" evidence="2">
    <location>
        <begin position="171"/>
        <end position="309"/>
    </location>
</feature>
<dbReference type="OrthoDB" id="9810080at2"/>
<dbReference type="PROSITE" id="PS50405">
    <property type="entry name" value="GST_CTER"/>
    <property type="match status" value="1"/>
</dbReference>
<dbReference type="EC" id="2.5.1.-" evidence="3"/>
<dbReference type="SUPFAM" id="SSF47616">
    <property type="entry name" value="GST C-terminal domain-like"/>
    <property type="match status" value="1"/>
</dbReference>
<gene>
    <name evidence="3" type="primary">linD</name>
    <name evidence="3" type="ORF">TRIHO_43090</name>
</gene>